<keyword evidence="3" id="KW-1185">Reference proteome</keyword>
<dbReference type="OrthoDB" id="61900at2759"/>
<dbReference type="EMBL" id="JAGPXF010000008">
    <property type="protein sequence ID" value="KAH7232813.1"/>
    <property type="molecule type" value="Genomic_DNA"/>
</dbReference>
<proteinExistence type="predicted"/>
<evidence type="ECO:0000313" key="3">
    <source>
        <dbReference type="Proteomes" id="UP000813427"/>
    </source>
</evidence>
<name>A0A8K0RK92_9HYPO</name>
<protein>
    <recommendedName>
        <fullName evidence="1">DUF7708 domain-containing protein</fullName>
    </recommendedName>
</protein>
<dbReference type="Pfam" id="PF24809">
    <property type="entry name" value="DUF7708"/>
    <property type="match status" value="1"/>
</dbReference>
<evidence type="ECO:0000313" key="2">
    <source>
        <dbReference type="EMBL" id="KAH7232813.1"/>
    </source>
</evidence>
<sequence>MAVTKPVTSELTDITTGLAICDRSIPNPMADFPALSSALLTRDMRGPYENWYLGNPRGRWSNPAKCAYQSAIKILQKELSLDECQKIWLRDQASMKDVQDALEAALKEYQNKSKRSYVRKWLSSCSSRVVHYGTIFDVFVQHHPEYVSLAWGTFKFLFIAVMNYEELLLEISKAVSRIADVLPRAHLHSMLYPTDQMQEAVSMVYAKIIEFSITAIKCLGFKNIIDEVSDRSRRVDEEANAATKAEIRDLHVNIQGLNQRIIQITEIMHAQQTLQSQIMIDLRDQKQFFRSSQLEDIQTMLLLEDTPLPDQSLPYCVSMRNRRRRKMPTHIPVSDILKLKQWLSNPLSSLLLAQGQGVRTSSADFAADFINAVLEKGYPILWALPSPVEGGDSSPSVIGILRSLIIQALTLAPNIVSDGMNPIRTQHLRNIVAVDQWFRVLERCLTKIPRLFLVVNMALVEEAVNSDELQGMTFKASDFIQNVSEMVHNRTRGGLKVVIISWQFETVTSLETNEVFGDVQIVTDLGRRMERLMRLPKYRAVLKRRNEAFVNKFKSAMEVLDPYVAGSTSRSN</sequence>
<comment type="caution">
    <text evidence="2">The sequence shown here is derived from an EMBL/GenBank/DDBJ whole genome shotgun (WGS) entry which is preliminary data.</text>
</comment>
<dbReference type="Proteomes" id="UP000813427">
    <property type="component" value="Unassembled WGS sequence"/>
</dbReference>
<reference evidence="2" key="1">
    <citation type="journal article" date="2021" name="Nat. Commun.">
        <title>Genetic determinants of endophytism in the Arabidopsis root mycobiome.</title>
        <authorList>
            <person name="Mesny F."/>
            <person name="Miyauchi S."/>
            <person name="Thiergart T."/>
            <person name="Pickel B."/>
            <person name="Atanasova L."/>
            <person name="Karlsson M."/>
            <person name="Huettel B."/>
            <person name="Barry K.W."/>
            <person name="Haridas S."/>
            <person name="Chen C."/>
            <person name="Bauer D."/>
            <person name="Andreopoulos W."/>
            <person name="Pangilinan J."/>
            <person name="LaButti K."/>
            <person name="Riley R."/>
            <person name="Lipzen A."/>
            <person name="Clum A."/>
            <person name="Drula E."/>
            <person name="Henrissat B."/>
            <person name="Kohler A."/>
            <person name="Grigoriev I.V."/>
            <person name="Martin F.M."/>
            <person name="Hacquard S."/>
        </authorList>
    </citation>
    <scope>NUCLEOTIDE SEQUENCE</scope>
    <source>
        <strain evidence="2">MPI-SDFR-AT-0068</strain>
    </source>
</reference>
<organism evidence="2 3">
    <name type="scientific">Fusarium tricinctum</name>
    <dbReference type="NCBI Taxonomy" id="61284"/>
    <lineage>
        <taxon>Eukaryota</taxon>
        <taxon>Fungi</taxon>
        <taxon>Dikarya</taxon>
        <taxon>Ascomycota</taxon>
        <taxon>Pezizomycotina</taxon>
        <taxon>Sordariomycetes</taxon>
        <taxon>Hypocreomycetidae</taxon>
        <taxon>Hypocreales</taxon>
        <taxon>Nectriaceae</taxon>
        <taxon>Fusarium</taxon>
        <taxon>Fusarium tricinctum species complex</taxon>
    </lineage>
</organism>
<evidence type="ECO:0000259" key="1">
    <source>
        <dbReference type="Pfam" id="PF24809"/>
    </source>
</evidence>
<dbReference type="AlphaFoldDB" id="A0A8K0RK92"/>
<accession>A0A8K0RK92</accession>
<feature type="domain" description="DUF7708" evidence="1">
    <location>
        <begin position="120"/>
        <end position="217"/>
    </location>
</feature>
<dbReference type="InterPro" id="IPR056125">
    <property type="entry name" value="DUF7708"/>
</dbReference>
<gene>
    <name evidence="2" type="ORF">BKA59DRAFT_534527</name>
</gene>